<reference evidence="1 2" key="1">
    <citation type="submission" date="2018-04" db="EMBL/GenBank/DDBJ databases">
        <authorList>
            <person name="Go L.Y."/>
            <person name="Mitchell J.A."/>
        </authorList>
    </citation>
    <scope>NUCLEOTIDE SEQUENCE [LARGE SCALE GENOMIC DNA]</scope>
    <source>
        <strain evidence="1">ULC066bin1</strain>
    </source>
</reference>
<dbReference type="InterPro" id="IPR031975">
    <property type="entry name" value="Pilin_GH"/>
</dbReference>
<dbReference type="AlphaFoldDB" id="A0A2W4WF80"/>
<sequence length="310" mass="34428">MQYSFRKFTLALAIAIGVNTSSFVMPRNCLALLDNQAIAAEPSELPAVAKQLIGKWQLTMVGSELEPLTLLFMPDGKLYLINSTRQSVVQGEYQIHSVNGQVYLDIFQGSFGARTNFSFNSKGQLILQQLFIPAVIQLMYSSNSNEPNIIGGLLMPNILSLTRISSDTNVDANLNFALFQSPANRARQSEAKSYVGAINRAQQAFFLEKEYFTSKLYDLGIGISSETENYKYQIVVIDSKKGVQNIAIPKKDNLKAYTGFVNIRPVVGTQEMTSVAMLCESLKPTRDLPSKFKLSDKPTCPEGYIVLSRY</sequence>
<proteinExistence type="predicted"/>
<reference evidence="1 2" key="2">
    <citation type="submission" date="2018-06" db="EMBL/GenBank/DDBJ databases">
        <title>Metagenomic assembly of (sub)arctic Cyanobacteria and their associated microbiome from non-axenic cultures.</title>
        <authorList>
            <person name="Baurain D."/>
        </authorList>
    </citation>
    <scope>NUCLEOTIDE SEQUENCE [LARGE SCALE GENOMIC DNA]</scope>
    <source>
        <strain evidence="1">ULC066bin1</strain>
    </source>
</reference>
<dbReference type="Proteomes" id="UP000249467">
    <property type="component" value="Unassembled WGS sequence"/>
</dbReference>
<evidence type="ECO:0000313" key="1">
    <source>
        <dbReference type="EMBL" id="PZO40559.1"/>
    </source>
</evidence>
<comment type="caution">
    <text evidence="1">The sequence shown here is derived from an EMBL/GenBank/DDBJ whole genome shotgun (WGS) entry which is preliminary data.</text>
</comment>
<evidence type="ECO:0000313" key="2">
    <source>
        <dbReference type="Proteomes" id="UP000249467"/>
    </source>
</evidence>
<dbReference type="Pfam" id="PF16734">
    <property type="entry name" value="Pilin_GH"/>
    <property type="match status" value="1"/>
</dbReference>
<organism evidence="1 2">
    <name type="scientific">Pseudanabaena frigida</name>
    <dbReference type="NCBI Taxonomy" id="945775"/>
    <lineage>
        <taxon>Bacteria</taxon>
        <taxon>Bacillati</taxon>
        <taxon>Cyanobacteriota</taxon>
        <taxon>Cyanophyceae</taxon>
        <taxon>Pseudanabaenales</taxon>
        <taxon>Pseudanabaenaceae</taxon>
        <taxon>Pseudanabaena</taxon>
    </lineage>
</organism>
<protein>
    <submittedName>
        <fullName evidence="1">Uncharacterized protein</fullName>
    </submittedName>
</protein>
<gene>
    <name evidence="1" type="ORF">DCF19_11720</name>
</gene>
<name>A0A2W4WF80_9CYAN</name>
<accession>A0A2W4WF80</accession>
<dbReference type="EMBL" id="QBML01000014">
    <property type="protein sequence ID" value="PZO40559.1"/>
    <property type="molecule type" value="Genomic_DNA"/>
</dbReference>